<dbReference type="SUPFAM" id="SSF55347">
    <property type="entry name" value="Glyceraldehyde-3-phosphate dehydrogenase-like, C-terminal domain"/>
    <property type="match status" value="1"/>
</dbReference>
<evidence type="ECO:0000313" key="16">
    <source>
        <dbReference type="EMBL" id="QDU23131.1"/>
    </source>
</evidence>
<evidence type="ECO:0000256" key="10">
    <source>
        <dbReference type="ARBA" id="ARBA00038983"/>
    </source>
</evidence>
<keyword evidence="2 13" id="KW-0963">Cytoplasm</keyword>
<evidence type="ECO:0000259" key="15">
    <source>
        <dbReference type="Pfam" id="PF05173"/>
    </source>
</evidence>
<evidence type="ECO:0000256" key="3">
    <source>
        <dbReference type="ARBA" id="ARBA00022605"/>
    </source>
</evidence>
<feature type="active site" description="Proton donor" evidence="13">
    <location>
        <position position="160"/>
    </location>
</feature>
<dbReference type="Gene3D" id="3.30.360.10">
    <property type="entry name" value="Dihydrodipicolinate Reductase, domain 2"/>
    <property type="match status" value="1"/>
</dbReference>
<comment type="catalytic activity">
    <reaction evidence="12 13">
        <text>(S)-2,3,4,5-tetrahydrodipicolinate + NAD(+) + H2O = (2S,4S)-4-hydroxy-2,3,4,5-tetrahydrodipicolinate + NADH + H(+)</text>
        <dbReference type="Rhea" id="RHEA:35323"/>
        <dbReference type="ChEBI" id="CHEBI:15377"/>
        <dbReference type="ChEBI" id="CHEBI:15378"/>
        <dbReference type="ChEBI" id="CHEBI:16845"/>
        <dbReference type="ChEBI" id="CHEBI:57540"/>
        <dbReference type="ChEBI" id="CHEBI:57945"/>
        <dbReference type="ChEBI" id="CHEBI:67139"/>
        <dbReference type="EC" id="1.17.1.8"/>
    </reaction>
</comment>
<feature type="binding site" evidence="13">
    <location>
        <position position="35"/>
    </location>
    <ligand>
        <name>NAD(+)</name>
        <dbReference type="ChEBI" id="CHEBI:57540"/>
    </ligand>
</feature>
<dbReference type="InterPro" id="IPR000846">
    <property type="entry name" value="DapB_N"/>
</dbReference>
<dbReference type="Gene3D" id="3.40.50.720">
    <property type="entry name" value="NAD(P)-binding Rossmann-like Domain"/>
    <property type="match status" value="1"/>
</dbReference>
<evidence type="ECO:0000256" key="4">
    <source>
        <dbReference type="ARBA" id="ARBA00022857"/>
    </source>
</evidence>
<dbReference type="NCBIfam" id="TIGR00036">
    <property type="entry name" value="dapB"/>
    <property type="match status" value="1"/>
</dbReference>
<feature type="binding site" evidence="13">
    <location>
        <position position="157"/>
    </location>
    <ligand>
        <name>(S)-2,3,4,5-tetrahydrodipicolinate</name>
        <dbReference type="ChEBI" id="CHEBI:16845"/>
    </ligand>
</feature>
<evidence type="ECO:0000256" key="1">
    <source>
        <dbReference type="ARBA" id="ARBA00006642"/>
    </source>
</evidence>
<dbReference type="EMBL" id="CP036273">
    <property type="protein sequence ID" value="QDU23131.1"/>
    <property type="molecule type" value="Genomic_DNA"/>
</dbReference>
<dbReference type="HAMAP" id="MF_00102">
    <property type="entry name" value="DapB"/>
    <property type="match status" value="1"/>
</dbReference>
<evidence type="ECO:0000256" key="13">
    <source>
        <dbReference type="HAMAP-Rule" id="MF_00102"/>
    </source>
</evidence>
<keyword evidence="3 13" id="KW-0028">Amino-acid biosynthesis</keyword>
<dbReference type="RefSeq" id="WP_145243231.1">
    <property type="nucleotide sequence ID" value="NZ_CP036273.1"/>
</dbReference>
<dbReference type="PANTHER" id="PTHR20836">
    <property type="entry name" value="DIHYDRODIPICOLINATE REDUCTASE"/>
    <property type="match status" value="1"/>
</dbReference>
<evidence type="ECO:0000256" key="8">
    <source>
        <dbReference type="ARBA" id="ARBA00023154"/>
    </source>
</evidence>
<comment type="subunit">
    <text evidence="13">Homotetramer.</text>
</comment>
<dbReference type="InterPro" id="IPR036291">
    <property type="entry name" value="NAD(P)-bd_dom_sf"/>
</dbReference>
<feature type="binding site" evidence="13">
    <location>
        <begin position="9"/>
        <end position="14"/>
    </location>
    <ligand>
        <name>NAD(+)</name>
        <dbReference type="ChEBI" id="CHEBI:57540"/>
    </ligand>
</feature>
<dbReference type="PIRSF" id="PIRSF000161">
    <property type="entry name" value="DHPR"/>
    <property type="match status" value="1"/>
</dbReference>
<dbReference type="InterPro" id="IPR022664">
    <property type="entry name" value="DapB_N_CS"/>
</dbReference>
<dbReference type="GO" id="GO:0005829">
    <property type="term" value="C:cytosol"/>
    <property type="evidence" value="ECO:0007669"/>
    <property type="project" value="TreeGrafter"/>
</dbReference>
<proteinExistence type="inferred from homology"/>
<evidence type="ECO:0000256" key="2">
    <source>
        <dbReference type="ARBA" id="ARBA00022490"/>
    </source>
</evidence>
<dbReference type="EC" id="1.17.1.8" evidence="10 13"/>
<dbReference type="SUPFAM" id="SSF51735">
    <property type="entry name" value="NAD(P)-binding Rossmann-fold domains"/>
    <property type="match status" value="1"/>
</dbReference>
<dbReference type="GO" id="GO:0051287">
    <property type="term" value="F:NAD binding"/>
    <property type="evidence" value="ECO:0007669"/>
    <property type="project" value="UniProtKB-UniRule"/>
</dbReference>
<comment type="function">
    <text evidence="13">Catalyzes the conversion of 4-hydroxy-tetrahydrodipicolinate (HTPA) to tetrahydrodipicolinate.</text>
</comment>
<accession>A0A517Y043</accession>
<dbReference type="PANTHER" id="PTHR20836:SF0">
    <property type="entry name" value="4-HYDROXY-TETRAHYDRODIPICOLINATE REDUCTASE 1, CHLOROPLASTIC-RELATED"/>
    <property type="match status" value="1"/>
</dbReference>
<dbReference type="PROSITE" id="PS01298">
    <property type="entry name" value="DAPB"/>
    <property type="match status" value="1"/>
</dbReference>
<evidence type="ECO:0000313" key="17">
    <source>
        <dbReference type="Proteomes" id="UP000319576"/>
    </source>
</evidence>
<keyword evidence="7 13" id="KW-0520">NAD</keyword>
<evidence type="ECO:0000256" key="6">
    <source>
        <dbReference type="ARBA" id="ARBA00023002"/>
    </source>
</evidence>
<feature type="binding site" evidence="13">
    <location>
        <begin position="166"/>
        <end position="167"/>
    </location>
    <ligand>
        <name>(S)-2,3,4,5-tetrahydrodipicolinate</name>
        <dbReference type="ChEBI" id="CHEBI:16845"/>
    </ligand>
</feature>
<keyword evidence="17" id="KW-1185">Reference proteome</keyword>
<dbReference type="InterPro" id="IPR022663">
    <property type="entry name" value="DapB_C"/>
</dbReference>
<keyword evidence="5 13" id="KW-0220">Diaminopimelate biosynthesis</keyword>
<dbReference type="GO" id="GO:0009089">
    <property type="term" value="P:lysine biosynthetic process via diaminopimelate"/>
    <property type="evidence" value="ECO:0007669"/>
    <property type="project" value="UniProtKB-UniRule"/>
</dbReference>
<reference evidence="16 17" key="1">
    <citation type="submission" date="2019-02" db="EMBL/GenBank/DDBJ databases">
        <title>Deep-cultivation of Planctomycetes and their phenomic and genomic characterization uncovers novel biology.</title>
        <authorList>
            <person name="Wiegand S."/>
            <person name="Jogler M."/>
            <person name="Boedeker C."/>
            <person name="Pinto D."/>
            <person name="Vollmers J."/>
            <person name="Rivas-Marin E."/>
            <person name="Kohn T."/>
            <person name="Peeters S.H."/>
            <person name="Heuer A."/>
            <person name="Rast P."/>
            <person name="Oberbeckmann S."/>
            <person name="Bunk B."/>
            <person name="Jeske O."/>
            <person name="Meyerdierks A."/>
            <person name="Storesund J.E."/>
            <person name="Kallscheuer N."/>
            <person name="Luecker S."/>
            <person name="Lage O.M."/>
            <person name="Pohl T."/>
            <person name="Merkel B.J."/>
            <person name="Hornburger P."/>
            <person name="Mueller R.-W."/>
            <person name="Bruemmer F."/>
            <person name="Labrenz M."/>
            <person name="Spormann A.M."/>
            <person name="Op den Camp H."/>
            <person name="Overmann J."/>
            <person name="Amann R."/>
            <person name="Jetten M.S.M."/>
            <person name="Mascher T."/>
            <person name="Medema M.H."/>
            <person name="Devos D.P."/>
            <person name="Kaster A.-K."/>
            <person name="Ovreas L."/>
            <person name="Rohde M."/>
            <person name="Galperin M.Y."/>
            <person name="Jogler C."/>
        </authorList>
    </citation>
    <scope>NUCLEOTIDE SEQUENCE [LARGE SCALE GENOMIC DNA]</scope>
    <source>
        <strain evidence="16 17">ETA_A1</strain>
    </source>
</reference>
<organism evidence="16 17">
    <name type="scientific">Urbifossiella limnaea</name>
    <dbReference type="NCBI Taxonomy" id="2528023"/>
    <lineage>
        <taxon>Bacteria</taxon>
        <taxon>Pseudomonadati</taxon>
        <taxon>Planctomycetota</taxon>
        <taxon>Planctomycetia</taxon>
        <taxon>Gemmatales</taxon>
        <taxon>Gemmataceae</taxon>
        <taxon>Urbifossiella</taxon>
    </lineage>
</organism>
<dbReference type="OrthoDB" id="9790352at2"/>
<dbReference type="KEGG" id="uli:ETAA1_51220"/>
<feature type="binding site" evidence="13">
    <location>
        <begin position="122"/>
        <end position="125"/>
    </location>
    <ligand>
        <name>NAD(+)</name>
        <dbReference type="ChEBI" id="CHEBI:57540"/>
    </ligand>
</feature>
<comment type="caution">
    <text evidence="13">Was originally thought to be a dihydrodipicolinate reductase (DHDPR), catalyzing the conversion of dihydrodipicolinate to tetrahydrodipicolinate. However, it was shown in E.coli that the substrate of the enzymatic reaction is not dihydrodipicolinate (DHDP) but in fact (2S,4S)-4-hydroxy-2,3,4,5-tetrahydrodipicolinic acid (HTPA), the product released by the DapA-catalyzed reaction.</text>
</comment>
<dbReference type="CDD" id="cd02274">
    <property type="entry name" value="DHDPR_N"/>
    <property type="match status" value="1"/>
</dbReference>
<protein>
    <recommendedName>
        <fullName evidence="10 13">4-hydroxy-tetrahydrodipicolinate reductase</fullName>
        <shortName evidence="13">HTPA reductase</shortName>
        <ecNumber evidence="10 13">1.17.1.8</ecNumber>
    </recommendedName>
</protein>
<dbReference type="InterPro" id="IPR023940">
    <property type="entry name" value="DHDPR_bac"/>
</dbReference>
<gene>
    <name evidence="13 16" type="primary">dapB</name>
    <name evidence="16" type="ORF">ETAA1_51220</name>
</gene>
<dbReference type="Proteomes" id="UP000319576">
    <property type="component" value="Chromosome"/>
</dbReference>
<dbReference type="Pfam" id="PF05173">
    <property type="entry name" value="DapB_C"/>
    <property type="match status" value="1"/>
</dbReference>
<comment type="pathway">
    <text evidence="9 13">Amino-acid biosynthesis; L-lysine biosynthesis via DAP pathway; (S)-tetrahydrodipicolinate from L-aspartate: step 4/4.</text>
</comment>
<name>A0A517Y043_9BACT</name>
<feature type="domain" description="Dihydrodipicolinate reductase C-terminal" evidence="15">
    <location>
        <begin position="129"/>
        <end position="261"/>
    </location>
</feature>
<comment type="similarity">
    <text evidence="1 13">Belongs to the DapB family.</text>
</comment>
<comment type="subcellular location">
    <subcellularLocation>
        <location evidence="13">Cytoplasm</location>
    </subcellularLocation>
</comment>
<evidence type="ECO:0000256" key="7">
    <source>
        <dbReference type="ARBA" id="ARBA00023027"/>
    </source>
</evidence>
<comment type="caution">
    <text evidence="13">Lacks conserved residue(s) required for the propagation of feature annotation.</text>
</comment>
<dbReference type="Pfam" id="PF01113">
    <property type="entry name" value="DapB_N"/>
    <property type="match status" value="1"/>
</dbReference>
<comment type="catalytic activity">
    <reaction evidence="11 13">
        <text>(S)-2,3,4,5-tetrahydrodipicolinate + NADP(+) + H2O = (2S,4S)-4-hydroxy-2,3,4,5-tetrahydrodipicolinate + NADPH + H(+)</text>
        <dbReference type="Rhea" id="RHEA:35331"/>
        <dbReference type="ChEBI" id="CHEBI:15377"/>
        <dbReference type="ChEBI" id="CHEBI:15378"/>
        <dbReference type="ChEBI" id="CHEBI:16845"/>
        <dbReference type="ChEBI" id="CHEBI:57783"/>
        <dbReference type="ChEBI" id="CHEBI:58349"/>
        <dbReference type="ChEBI" id="CHEBI:67139"/>
        <dbReference type="EC" id="1.17.1.8"/>
    </reaction>
</comment>
<dbReference type="GO" id="GO:0008839">
    <property type="term" value="F:4-hydroxy-tetrahydrodipicolinate reductase"/>
    <property type="evidence" value="ECO:0007669"/>
    <property type="project" value="UniProtKB-UniRule"/>
</dbReference>
<feature type="domain" description="Dihydrodipicolinate reductase N-terminal" evidence="14">
    <location>
        <begin position="4"/>
        <end position="125"/>
    </location>
</feature>
<dbReference type="GO" id="GO:0016726">
    <property type="term" value="F:oxidoreductase activity, acting on CH or CH2 groups, NAD or NADP as acceptor"/>
    <property type="evidence" value="ECO:0007669"/>
    <property type="project" value="UniProtKB-UniRule"/>
</dbReference>
<keyword evidence="4 13" id="KW-0521">NADP</keyword>
<keyword evidence="8 13" id="KW-0457">Lysine biosynthesis</keyword>
<dbReference type="GO" id="GO:0019877">
    <property type="term" value="P:diaminopimelate biosynthetic process"/>
    <property type="evidence" value="ECO:0007669"/>
    <property type="project" value="UniProtKB-UniRule"/>
</dbReference>
<dbReference type="UniPathway" id="UPA00034">
    <property type="reaction ID" value="UER00018"/>
</dbReference>
<evidence type="ECO:0000256" key="9">
    <source>
        <dbReference type="ARBA" id="ARBA00037922"/>
    </source>
</evidence>
<feature type="active site" description="Proton donor/acceptor" evidence="13">
    <location>
        <position position="156"/>
    </location>
</feature>
<dbReference type="GO" id="GO:0050661">
    <property type="term" value="F:NADP binding"/>
    <property type="evidence" value="ECO:0007669"/>
    <property type="project" value="UniProtKB-UniRule"/>
</dbReference>
<keyword evidence="6 13" id="KW-0560">Oxidoreductase</keyword>
<dbReference type="AlphaFoldDB" id="A0A517Y043"/>
<evidence type="ECO:0000256" key="12">
    <source>
        <dbReference type="ARBA" id="ARBA00049396"/>
    </source>
</evidence>
<evidence type="ECO:0000256" key="11">
    <source>
        <dbReference type="ARBA" id="ARBA00049080"/>
    </source>
</evidence>
<sequence>MKTTIAINGAGGRMGQRLVALANEDASLKVVAALDAPGSPALGRDAGEVAGVGRIGVPITSELPLEPRPACVIDFSAPAGTMAVLPVCVARRIPLVVSTTGHTDAQKAEIEAAAHETAILFAPNMSLVVNLLFKLVRLTAEALNGKGFDAEIIERHHRFKKDSPSGTAMHFAEVIREVQGGRFVHGREGIVGERQADEIGVHAVRAGDNVGEHTIVFSTLGETLELVHKGHSRDSYARGALLAAAFLATKTAGRYSMADVLGL</sequence>
<evidence type="ECO:0000256" key="5">
    <source>
        <dbReference type="ARBA" id="ARBA00022915"/>
    </source>
</evidence>
<evidence type="ECO:0000259" key="14">
    <source>
        <dbReference type="Pfam" id="PF01113"/>
    </source>
</evidence>